<organism evidence="3 4">
    <name type="scientific">Pseudonocardia bannensis</name>
    <dbReference type="NCBI Taxonomy" id="630973"/>
    <lineage>
        <taxon>Bacteria</taxon>
        <taxon>Bacillati</taxon>
        <taxon>Actinomycetota</taxon>
        <taxon>Actinomycetes</taxon>
        <taxon>Pseudonocardiales</taxon>
        <taxon>Pseudonocardiaceae</taxon>
        <taxon>Pseudonocardia</taxon>
    </lineage>
</organism>
<keyword evidence="4" id="KW-1185">Reference proteome</keyword>
<gene>
    <name evidence="3" type="ORF">HF519_22545</name>
</gene>
<reference evidence="3 4" key="1">
    <citation type="submission" date="2020-04" db="EMBL/GenBank/DDBJ databases">
        <authorList>
            <person name="Klaysubun C."/>
            <person name="Duangmal K."/>
            <person name="Lipun K."/>
        </authorList>
    </citation>
    <scope>NUCLEOTIDE SEQUENCE [LARGE SCALE GENOMIC DNA]</scope>
    <source>
        <strain evidence="3 4">DSM 45300</strain>
    </source>
</reference>
<evidence type="ECO:0000256" key="1">
    <source>
        <dbReference type="HAMAP-Rule" id="MF_00799"/>
    </source>
</evidence>
<accession>A0A848DNF0</accession>
<sequence length="150" mass="16323">MSVPDESYVGRQLPPTEPYQVGREKIREFATAIGDDSAVCHDLAAARAAGHPDLVAPPTFSVSFTMPQIEAFLRDPDFGWDYSRMVHGDQSITLHRPIHGGDELVTTIHVDDLRTRAGSHMLTLRCEVADNAGEPVLTTKTLLVTQAASA</sequence>
<comment type="caution">
    <text evidence="3">The sequence shown here is derived from an EMBL/GenBank/DDBJ whole genome shotgun (WGS) entry which is preliminary data.</text>
</comment>
<dbReference type="InterPro" id="IPR029069">
    <property type="entry name" value="HotDog_dom_sf"/>
</dbReference>
<evidence type="ECO:0000313" key="4">
    <source>
        <dbReference type="Proteomes" id="UP000586918"/>
    </source>
</evidence>
<dbReference type="InterPro" id="IPR039569">
    <property type="entry name" value="FAS1-like_DH_region"/>
</dbReference>
<dbReference type="HAMAP" id="MF_00799">
    <property type="entry name" value="UPF0336"/>
    <property type="match status" value="1"/>
</dbReference>
<feature type="domain" description="FAS1-like dehydratase" evidence="2">
    <location>
        <begin position="8"/>
        <end position="138"/>
    </location>
</feature>
<evidence type="ECO:0000259" key="2">
    <source>
        <dbReference type="Pfam" id="PF13452"/>
    </source>
</evidence>
<dbReference type="Proteomes" id="UP000586918">
    <property type="component" value="Unassembled WGS sequence"/>
</dbReference>
<dbReference type="Gene3D" id="3.10.129.10">
    <property type="entry name" value="Hotdog Thioesterase"/>
    <property type="match status" value="1"/>
</dbReference>
<comment type="similarity">
    <text evidence="1">Belongs to the UPF0336 family.</text>
</comment>
<proteinExistence type="inferred from homology"/>
<dbReference type="AlphaFoldDB" id="A0A848DNF0"/>
<dbReference type="EMBL" id="JAAXKZ010000104">
    <property type="protein sequence ID" value="NMH94307.1"/>
    <property type="molecule type" value="Genomic_DNA"/>
</dbReference>
<dbReference type="SUPFAM" id="SSF54637">
    <property type="entry name" value="Thioesterase/thiol ester dehydrase-isomerase"/>
    <property type="match status" value="1"/>
</dbReference>
<dbReference type="CDD" id="cd03441">
    <property type="entry name" value="R_hydratase_like"/>
    <property type="match status" value="1"/>
</dbReference>
<dbReference type="InterPro" id="IPR016709">
    <property type="entry name" value="HadA-like"/>
</dbReference>
<dbReference type="PIRSF" id="PIRSF018072">
    <property type="entry name" value="UCP018072"/>
    <property type="match status" value="1"/>
</dbReference>
<protein>
    <recommendedName>
        <fullName evidence="1">UPF0336 protein HF519_22545</fullName>
    </recommendedName>
</protein>
<dbReference type="Pfam" id="PF13452">
    <property type="entry name" value="FAS1_DH_region"/>
    <property type="match status" value="1"/>
</dbReference>
<name>A0A848DNF0_9PSEU</name>
<evidence type="ECO:0000313" key="3">
    <source>
        <dbReference type="EMBL" id="NMH94307.1"/>
    </source>
</evidence>